<dbReference type="Proteomes" id="UP000324832">
    <property type="component" value="Unassembled WGS sequence"/>
</dbReference>
<sequence length="108" mass="12219">MSNSDITANTVAQLSSTQLCAAIHTQAELLAALLWENEERQKLRHQLEGKMDHGNIEELPTWEMNHYCHYNSVEDMVHGERVVAGSYRNTSDTDWGVELAPIQVIGRL</sequence>
<protein>
    <submittedName>
        <fullName evidence="1">Uncharacterized protein</fullName>
    </submittedName>
</protein>
<organism evidence="1 2">
    <name type="scientific">Leptidea sinapis</name>
    <dbReference type="NCBI Taxonomy" id="189913"/>
    <lineage>
        <taxon>Eukaryota</taxon>
        <taxon>Metazoa</taxon>
        <taxon>Ecdysozoa</taxon>
        <taxon>Arthropoda</taxon>
        <taxon>Hexapoda</taxon>
        <taxon>Insecta</taxon>
        <taxon>Pterygota</taxon>
        <taxon>Neoptera</taxon>
        <taxon>Endopterygota</taxon>
        <taxon>Lepidoptera</taxon>
        <taxon>Glossata</taxon>
        <taxon>Ditrysia</taxon>
        <taxon>Papilionoidea</taxon>
        <taxon>Pieridae</taxon>
        <taxon>Dismorphiinae</taxon>
        <taxon>Leptidea</taxon>
    </lineage>
</organism>
<reference evidence="1 2" key="1">
    <citation type="submission" date="2017-07" db="EMBL/GenBank/DDBJ databases">
        <authorList>
            <person name="Talla V."/>
            <person name="Backstrom N."/>
        </authorList>
    </citation>
    <scope>NUCLEOTIDE SEQUENCE [LARGE SCALE GENOMIC DNA]</scope>
</reference>
<evidence type="ECO:0000313" key="2">
    <source>
        <dbReference type="Proteomes" id="UP000324832"/>
    </source>
</evidence>
<evidence type="ECO:0000313" key="1">
    <source>
        <dbReference type="EMBL" id="VVD01412.1"/>
    </source>
</evidence>
<accession>A0A5E4QW14</accession>
<dbReference type="EMBL" id="FZQP02005332">
    <property type="protein sequence ID" value="VVD01412.1"/>
    <property type="molecule type" value="Genomic_DNA"/>
</dbReference>
<name>A0A5E4QW14_9NEOP</name>
<keyword evidence="2" id="KW-1185">Reference proteome</keyword>
<dbReference type="AlphaFoldDB" id="A0A5E4QW14"/>
<proteinExistence type="predicted"/>
<gene>
    <name evidence="1" type="ORF">LSINAPIS_LOCUS11837</name>
</gene>